<proteinExistence type="inferred from homology"/>
<evidence type="ECO:0000256" key="2">
    <source>
        <dbReference type="ARBA" id="ARBA00022448"/>
    </source>
</evidence>
<evidence type="ECO:0000313" key="6">
    <source>
        <dbReference type="Proteomes" id="UP000272400"/>
    </source>
</evidence>
<dbReference type="Gene3D" id="3.40.190.10">
    <property type="entry name" value="Periplasmic binding protein-like II"/>
    <property type="match status" value="1"/>
</dbReference>
<keyword evidence="3" id="KW-0732">Signal</keyword>
<dbReference type="PIRSF" id="PIRSF002741">
    <property type="entry name" value="MppA"/>
    <property type="match status" value="1"/>
</dbReference>
<dbReference type="Gene3D" id="3.90.76.10">
    <property type="entry name" value="Dipeptide-binding Protein, Domain 1"/>
    <property type="match status" value="1"/>
</dbReference>
<dbReference type="PANTHER" id="PTHR30290">
    <property type="entry name" value="PERIPLASMIC BINDING COMPONENT OF ABC TRANSPORTER"/>
    <property type="match status" value="1"/>
</dbReference>
<keyword evidence="6" id="KW-1185">Reference proteome</keyword>
<dbReference type="PANTHER" id="PTHR30290:SF9">
    <property type="entry name" value="OLIGOPEPTIDE-BINDING PROTEIN APPA"/>
    <property type="match status" value="1"/>
</dbReference>
<gene>
    <name evidence="5" type="ORF">EDD29_3879</name>
</gene>
<dbReference type="OrthoDB" id="5168028at2"/>
<sequence length="504" mass="53065">MGEVLFLSRRRLLQLGGLAALTVATGCATSAEEGGDAAATPFVFASTSITNSLDPLIALSSVGTTFTTQVYDPLVGLGAEGKAEPALATAWKQVDDLTVEFTLREGVVFHEGGAFDAAAVVANIERVLSDNPAFAARKGEMGFLKGAEAVDAKTVRITTSEPDPVLLNRLSRLHIVDPAIFAKDPAKIASGTGPFKVAKYEVNKSIDLEAFPRSWRKPGAVASARLVAIPDSGTLTTALRSGEIDAVFGLPPAVAAQLKDFTVQAPPAGSCAILSMIPAVEEKLGDKNVRIALNLAIDKDEFVKEGLSGFGEVPTGQLLQPGYPGYDESLKGYGFDVAKAKELLAGAGADGLTLNIATTALFKQQAEIAAGYLTAVGIKSEVIIQDLATFITSLLGKSEVPLLYWQTDYFDLKDIASVSRFGPQPKGVQSHFENDDYTSLFAKSGTELDPDARAATIREMAGILNEEAGVVFLAWPKTVYVHGKDVDLGLTPNGNADLADSKKS</sequence>
<evidence type="ECO:0000256" key="3">
    <source>
        <dbReference type="ARBA" id="ARBA00022729"/>
    </source>
</evidence>
<evidence type="ECO:0000259" key="4">
    <source>
        <dbReference type="Pfam" id="PF00496"/>
    </source>
</evidence>
<dbReference type="Gene3D" id="3.10.105.10">
    <property type="entry name" value="Dipeptide-binding Protein, Domain 3"/>
    <property type="match status" value="1"/>
</dbReference>
<dbReference type="InterPro" id="IPR006311">
    <property type="entry name" value="TAT_signal"/>
</dbReference>
<dbReference type="GO" id="GO:0015833">
    <property type="term" value="P:peptide transport"/>
    <property type="evidence" value="ECO:0007669"/>
    <property type="project" value="TreeGrafter"/>
</dbReference>
<dbReference type="AlphaFoldDB" id="A0A3N1CYH4"/>
<dbReference type="InterPro" id="IPR039424">
    <property type="entry name" value="SBP_5"/>
</dbReference>
<dbReference type="PROSITE" id="PS51318">
    <property type="entry name" value="TAT"/>
    <property type="match status" value="1"/>
</dbReference>
<comment type="similarity">
    <text evidence="1">Belongs to the bacterial solute-binding protein 5 family.</text>
</comment>
<dbReference type="Proteomes" id="UP000272400">
    <property type="component" value="Unassembled WGS sequence"/>
</dbReference>
<protein>
    <submittedName>
        <fullName evidence="5">Peptide/nickel transport system substrate-binding protein</fullName>
    </submittedName>
</protein>
<organism evidence="5 6">
    <name type="scientific">Actinocorallia herbida</name>
    <dbReference type="NCBI Taxonomy" id="58109"/>
    <lineage>
        <taxon>Bacteria</taxon>
        <taxon>Bacillati</taxon>
        <taxon>Actinomycetota</taxon>
        <taxon>Actinomycetes</taxon>
        <taxon>Streptosporangiales</taxon>
        <taxon>Thermomonosporaceae</taxon>
        <taxon>Actinocorallia</taxon>
    </lineage>
</organism>
<dbReference type="GO" id="GO:0043190">
    <property type="term" value="C:ATP-binding cassette (ABC) transporter complex"/>
    <property type="evidence" value="ECO:0007669"/>
    <property type="project" value="InterPro"/>
</dbReference>
<dbReference type="GO" id="GO:0042597">
    <property type="term" value="C:periplasmic space"/>
    <property type="evidence" value="ECO:0007669"/>
    <property type="project" value="UniProtKB-ARBA"/>
</dbReference>
<keyword evidence="2" id="KW-0813">Transport</keyword>
<dbReference type="CDD" id="cd00995">
    <property type="entry name" value="PBP2_NikA_DppA_OppA_like"/>
    <property type="match status" value="1"/>
</dbReference>
<dbReference type="RefSeq" id="WP_123665729.1">
    <property type="nucleotide sequence ID" value="NZ_RJKE01000001.1"/>
</dbReference>
<dbReference type="InterPro" id="IPR000914">
    <property type="entry name" value="SBP_5_dom"/>
</dbReference>
<dbReference type="SUPFAM" id="SSF53850">
    <property type="entry name" value="Periplasmic binding protein-like II"/>
    <property type="match status" value="1"/>
</dbReference>
<dbReference type="InterPro" id="IPR030678">
    <property type="entry name" value="Peptide/Ni-bd"/>
</dbReference>
<evidence type="ECO:0000256" key="1">
    <source>
        <dbReference type="ARBA" id="ARBA00005695"/>
    </source>
</evidence>
<feature type="domain" description="Solute-binding protein family 5" evidence="4">
    <location>
        <begin position="83"/>
        <end position="412"/>
    </location>
</feature>
<name>A0A3N1CYH4_9ACTN</name>
<accession>A0A3N1CYH4</accession>
<dbReference type="Pfam" id="PF00496">
    <property type="entry name" value="SBP_bac_5"/>
    <property type="match status" value="1"/>
</dbReference>
<evidence type="ECO:0000313" key="5">
    <source>
        <dbReference type="EMBL" id="ROO86315.1"/>
    </source>
</evidence>
<reference evidence="5 6" key="1">
    <citation type="submission" date="2018-11" db="EMBL/GenBank/DDBJ databases">
        <title>Sequencing the genomes of 1000 actinobacteria strains.</title>
        <authorList>
            <person name="Klenk H.-P."/>
        </authorList>
    </citation>
    <scope>NUCLEOTIDE SEQUENCE [LARGE SCALE GENOMIC DNA]</scope>
    <source>
        <strain evidence="5 6">DSM 44254</strain>
    </source>
</reference>
<dbReference type="GO" id="GO:1904680">
    <property type="term" value="F:peptide transmembrane transporter activity"/>
    <property type="evidence" value="ECO:0007669"/>
    <property type="project" value="TreeGrafter"/>
</dbReference>
<comment type="caution">
    <text evidence="5">The sequence shown here is derived from an EMBL/GenBank/DDBJ whole genome shotgun (WGS) entry which is preliminary data.</text>
</comment>
<dbReference type="EMBL" id="RJKE01000001">
    <property type="protein sequence ID" value="ROO86315.1"/>
    <property type="molecule type" value="Genomic_DNA"/>
</dbReference>